<sequence>MQPNEHLKKVMKILIFAFLCTEMRTSYTHRDGTTKQRGIESPNGNRRQSRAPFQASIRLRSLEVDYYGKGHICSGALVASSVVLTMGNCLYNNASKSFYHPAELLVQLGSRQRFAPTAQSQVYGVTHVYHPPKSLSLAILMLDQDVPADHSDIQPIALASTAPLGSQLLLSSWGLTTGDEHHDDHDHRELHEMLNVAVDCNINQYCKPSYETKKYLSYELDAGAPLVGKDNRLLGLFSSTLSSDSSWIFVDVASHVDWIQSKIGDGSTQNSSWWGILGLLVFTGYVIKCSRKSFL</sequence>
<dbReference type="InterPro" id="IPR001254">
    <property type="entry name" value="Trypsin_dom"/>
</dbReference>
<feature type="chain" id="PRO_5028381212" evidence="7">
    <location>
        <begin position="26"/>
        <end position="295"/>
    </location>
</feature>
<dbReference type="GeneID" id="117577637"/>
<evidence type="ECO:0000256" key="3">
    <source>
        <dbReference type="ARBA" id="ARBA00022801"/>
    </source>
</evidence>
<feature type="region of interest" description="Disordered" evidence="6">
    <location>
        <begin position="29"/>
        <end position="52"/>
    </location>
</feature>
<evidence type="ECO:0000313" key="10">
    <source>
        <dbReference type="RefSeq" id="XP_034118397.1"/>
    </source>
</evidence>
<keyword evidence="1" id="KW-0645">Protease</keyword>
<dbReference type="PANTHER" id="PTHR24276">
    <property type="entry name" value="POLYSERASE-RELATED"/>
    <property type="match status" value="1"/>
</dbReference>
<dbReference type="OrthoDB" id="8033859at2759"/>
<evidence type="ECO:0000313" key="9">
    <source>
        <dbReference type="Proteomes" id="UP000515160"/>
    </source>
</evidence>
<protein>
    <submittedName>
        <fullName evidence="10">Anionic trypsin-2</fullName>
    </submittedName>
</protein>
<dbReference type="Pfam" id="PF00089">
    <property type="entry name" value="Trypsin"/>
    <property type="match status" value="1"/>
</dbReference>
<organism evidence="9 10">
    <name type="scientific">Drosophila albomicans</name>
    <name type="common">Fruit fly</name>
    <dbReference type="NCBI Taxonomy" id="7291"/>
    <lineage>
        <taxon>Eukaryota</taxon>
        <taxon>Metazoa</taxon>
        <taxon>Ecdysozoa</taxon>
        <taxon>Arthropoda</taxon>
        <taxon>Hexapoda</taxon>
        <taxon>Insecta</taxon>
        <taxon>Pterygota</taxon>
        <taxon>Neoptera</taxon>
        <taxon>Endopterygota</taxon>
        <taxon>Diptera</taxon>
        <taxon>Brachycera</taxon>
        <taxon>Muscomorpha</taxon>
        <taxon>Ephydroidea</taxon>
        <taxon>Drosophilidae</taxon>
        <taxon>Drosophila</taxon>
    </lineage>
</organism>
<dbReference type="PANTHER" id="PTHR24276:SF96">
    <property type="entry name" value="PEPTIDASE S1 DOMAIN-CONTAINING PROTEIN"/>
    <property type="match status" value="1"/>
</dbReference>
<evidence type="ECO:0000256" key="7">
    <source>
        <dbReference type="SAM" id="SignalP"/>
    </source>
</evidence>
<dbReference type="GO" id="GO:0004252">
    <property type="term" value="F:serine-type endopeptidase activity"/>
    <property type="evidence" value="ECO:0007669"/>
    <property type="project" value="InterPro"/>
</dbReference>
<dbReference type="SUPFAM" id="SSF50494">
    <property type="entry name" value="Trypsin-like serine proteases"/>
    <property type="match status" value="1"/>
</dbReference>
<keyword evidence="9" id="KW-1185">Reference proteome</keyword>
<dbReference type="GO" id="GO:0006508">
    <property type="term" value="P:proteolysis"/>
    <property type="evidence" value="ECO:0007669"/>
    <property type="project" value="UniProtKB-KW"/>
</dbReference>
<keyword evidence="4" id="KW-0720">Serine protease</keyword>
<dbReference type="InterPro" id="IPR009003">
    <property type="entry name" value="Peptidase_S1_PA"/>
</dbReference>
<evidence type="ECO:0000256" key="1">
    <source>
        <dbReference type="ARBA" id="ARBA00022670"/>
    </source>
</evidence>
<dbReference type="SMART" id="SM00020">
    <property type="entry name" value="Tryp_SPc"/>
    <property type="match status" value="1"/>
</dbReference>
<dbReference type="Proteomes" id="UP000515160">
    <property type="component" value="Chromosome X"/>
</dbReference>
<dbReference type="RefSeq" id="XP_034118397.1">
    <property type="nucleotide sequence ID" value="XM_034262506.2"/>
</dbReference>
<proteinExistence type="predicted"/>
<name>A0A6P8ZFM2_DROAB</name>
<feature type="domain" description="Peptidase S1" evidence="8">
    <location>
        <begin position="39"/>
        <end position="264"/>
    </location>
</feature>
<dbReference type="Gene3D" id="2.40.10.10">
    <property type="entry name" value="Trypsin-like serine proteases"/>
    <property type="match status" value="1"/>
</dbReference>
<evidence type="ECO:0000256" key="2">
    <source>
        <dbReference type="ARBA" id="ARBA00022729"/>
    </source>
</evidence>
<keyword evidence="5" id="KW-1015">Disulfide bond</keyword>
<dbReference type="AlphaFoldDB" id="A0A6P8ZFM2"/>
<gene>
    <name evidence="10" type="primary">LOC117577637</name>
</gene>
<dbReference type="InterPro" id="IPR043504">
    <property type="entry name" value="Peptidase_S1_PA_chymotrypsin"/>
</dbReference>
<keyword evidence="3" id="KW-0378">Hydrolase</keyword>
<dbReference type="PROSITE" id="PS50240">
    <property type="entry name" value="TRYPSIN_DOM"/>
    <property type="match status" value="1"/>
</dbReference>
<dbReference type="InterPro" id="IPR050430">
    <property type="entry name" value="Peptidase_S1"/>
</dbReference>
<evidence type="ECO:0000256" key="4">
    <source>
        <dbReference type="ARBA" id="ARBA00022825"/>
    </source>
</evidence>
<keyword evidence="2 7" id="KW-0732">Signal</keyword>
<accession>A0A6P8ZFM2</accession>
<feature type="compositionally biased region" description="Basic and acidic residues" evidence="6">
    <location>
        <begin position="29"/>
        <end position="38"/>
    </location>
</feature>
<reference evidence="10" key="1">
    <citation type="submission" date="2025-08" db="UniProtKB">
        <authorList>
            <consortium name="RefSeq"/>
        </authorList>
    </citation>
    <scope>IDENTIFICATION</scope>
    <source>
        <strain evidence="10">15112-1751.03</strain>
        <tissue evidence="10">Whole Adult</tissue>
    </source>
</reference>
<evidence type="ECO:0000256" key="5">
    <source>
        <dbReference type="ARBA" id="ARBA00023157"/>
    </source>
</evidence>
<evidence type="ECO:0000256" key="6">
    <source>
        <dbReference type="SAM" id="MobiDB-lite"/>
    </source>
</evidence>
<evidence type="ECO:0000259" key="8">
    <source>
        <dbReference type="PROSITE" id="PS50240"/>
    </source>
</evidence>
<feature type="signal peptide" evidence="7">
    <location>
        <begin position="1"/>
        <end position="25"/>
    </location>
</feature>